<gene>
    <name evidence="6" type="ORF">FHR34_001415</name>
</gene>
<dbReference type="GO" id="GO:0035657">
    <property type="term" value="C:eRF1 methyltransferase complex"/>
    <property type="evidence" value="ECO:0007669"/>
    <property type="project" value="TreeGrafter"/>
</dbReference>
<dbReference type="Gene3D" id="3.40.50.150">
    <property type="entry name" value="Vaccinia Virus protein VP39"/>
    <property type="match status" value="1"/>
</dbReference>
<evidence type="ECO:0000313" key="7">
    <source>
        <dbReference type="Proteomes" id="UP000540506"/>
    </source>
</evidence>
<evidence type="ECO:0000256" key="2">
    <source>
        <dbReference type="ARBA" id="ARBA00022679"/>
    </source>
</evidence>
<dbReference type="InterPro" id="IPR029063">
    <property type="entry name" value="SAM-dependent_MTases_sf"/>
</dbReference>
<evidence type="ECO:0000256" key="4">
    <source>
        <dbReference type="SAM" id="MobiDB-lite"/>
    </source>
</evidence>
<dbReference type="RefSeq" id="WP_184934601.1">
    <property type="nucleotide sequence ID" value="NZ_JACHJV010000001.1"/>
</dbReference>
<evidence type="ECO:0000256" key="1">
    <source>
        <dbReference type="ARBA" id="ARBA00022603"/>
    </source>
</evidence>
<dbReference type="EC" id="2.1.1.297" evidence="6"/>
<keyword evidence="1 6" id="KW-0489">Methyltransferase</keyword>
<accession>A0A7W7VTM5</accession>
<keyword evidence="7" id="KW-1185">Reference proteome</keyword>
<evidence type="ECO:0000313" key="6">
    <source>
        <dbReference type="EMBL" id="MBB4922422.1"/>
    </source>
</evidence>
<dbReference type="GO" id="GO:0032259">
    <property type="term" value="P:methylation"/>
    <property type="evidence" value="ECO:0007669"/>
    <property type="project" value="UniProtKB-KW"/>
</dbReference>
<evidence type="ECO:0000256" key="3">
    <source>
        <dbReference type="ARBA" id="ARBA00022691"/>
    </source>
</evidence>
<reference evidence="6 7" key="1">
    <citation type="submission" date="2020-08" db="EMBL/GenBank/DDBJ databases">
        <title>Sequencing the genomes of 1000 actinobacteria strains.</title>
        <authorList>
            <person name="Klenk H.-P."/>
        </authorList>
    </citation>
    <scope>NUCLEOTIDE SEQUENCE [LARGE SCALE GENOMIC DNA]</scope>
    <source>
        <strain evidence="6 7">DSM 41654</strain>
    </source>
</reference>
<comment type="caution">
    <text evidence="6">The sequence shown here is derived from an EMBL/GenBank/DDBJ whole genome shotgun (WGS) entry which is preliminary data.</text>
</comment>
<dbReference type="AlphaFoldDB" id="A0A7W7VTM5"/>
<organism evidence="6 7">
    <name type="scientific">Kitasatospora kifunensis</name>
    <name type="common">Streptomyces kifunensis</name>
    <dbReference type="NCBI Taxonomy" id="58351"/>
    <lineage>
        <taxon>Bacteria</taxon>
        <taxon>Bacillati</taxon>
        <taxon>Actinomycetota</taxon>
        <taxon>Actinomycetes</taxon>
        <taxon>Kitasatosporales</taxon>
        <taxon>Streptomycetaceae</taxon>
        <taxon>Kitasatospora</taxon>
    </lineage>
</organism>
<protein>
    <submittedName>
        <fullName evidence="6">Release factor glutamine methyltransferase</fullName>
        <ecNumber evidence="6">2.1.1.297</ecNumber>
    </submittedName>
</protein>
<dbReference type="InterPro" id="IPR007848">
    <property type="entry name" value="Small_mtfrase_dom"/>
</dbReference>
<dbReference type="SUPFAM" id="SSF53335">
    <property type="entry name" value="S-adenosyl-L-methionine-dependent methyltransferases"/>
    <property type="match status" value="1"/>
</dbReference>
<dbReference type="PANTHER" id="PTHR45875:SF1">
    <property type="entry name" value="METHYLTRANSFERASE N6AMT1"/>
    <property type="match status" value="1"/>
</dbReference>
<dbReference type="CDD" id="cd02440">
    <property type="entry name" value="AdoMet_MTases"/>
    <property type="match status" value="1"/>
</dbReference>
<name>A0A7W7VTM5_KITKI</name>
<dbReference type="Pfam" id="PF05175">
    <property type="entry name" value="MTS"/>
    <property type="match status" value="1"/>
</dbReference>
<dbReference type="PANTHER" id="PTHR45875">
    <property type="entry name" value="METHYLTRANSFERASE N6AMT1"/>
    <property type="match status" value="1"/>
</dbReference>
<evidence type="ECO:0000259" key="5">
    <source>
        <dbReference type="Pfam" id="PF05175"/>
    </source>
</evidence>
<dbReference type="GO" id="GO:0102559">
    <property type="term" value="F:peptide chain release factor N(5)-glutamine methyltransferase activity"/>
    <property type="evidence" value="ECO:0007669"/>
    <property type="project" value="UniProtKB-EC"/>
</dbReference>
<keyword evidence="3" id="KW-0949">S-adenosyl-L-methionine</keyword>
<dbReference type="EMBL" id="JACHJV010000001">
    <property type="protein sequence ID" value="MBB4922422.1"/>
    <property type="molecule type" value="Genomic_DNA"/>
</dbReference>
<proteinExistence type="predicted"/>
<feature type="domain" description="Methyltransferase small" evidence="5">
    <location>
        <begin position="37"/>
        <end position="196"/>
    </location>
</feature>
<feature type="region of interest" description="Disordered" evidence="4">
    <location>
        <begin position="247"/>
        <end position="267"/>
    </location>
</feature>
<keyword evidence="2 6" id="KW-0808">Transferase</keyword>
<dbReference type="Proteomes" id="UP000540506">
    <property type="component" value="Unassembled WGS sequence"/>
</dbReference>
<sequence length="267" mass="29707">MGEETGLGRARELLRRHQEESRQARSFTLLGREWELHPGVFSPDWTPVTELFTSWIPYPHGGSFLEMGSGAGVTAVWAALQGCREVLALDIARAAVDNTLANARRHGVTDRLKALRSDLFTVLAPGKVFDLVFWNSNFVETPAAADNETELHHAFFDPAYEAHRRYLEQAPAHLTPGGRLLLGFSSLGNHRHLRELVEDQGLEMSLLRKEVRQLPVTVEFQLLELRPARGRGWPEIAVDKHRLGAVTPTRLPPAAQRSADPSGGPHV</sequence>
<dbReference type="InterPro" id="IPR052190">
    <property type="entry name" value="Euk-Arch_PrmC-MTase"/>
</dbReference>